<accession>A0A2U2JCS5</accession>
<feature type="domain" description="Putative zinc-finger" evidence="1">
    <location>
        <begin position="4"/>
        <end position="38"/>
    </location>
</feature>
<dbReference type="Gene3D" id="1.25.10.10">
    <property type="entry name" value="Leucine-rich Repeat Variant"/>
    <property type="match status" value="1"/>
</dbReference>
<evidence type="ECO:0000313" key="2">
    <source>
        <dbReference type="EMBL" id="PWG06139.1"/>
    </source>
</evidence>
<gene>
    <name evidence="2" type="ORF">DIS07_06830</name>
</gene>
<protein>
    <recommendedName>
        <fullName evidence="1">Putative zinc-finger domain-containing protein</fullName>
    </recommendedName>
</protein>
<dbReference type="InterPro" id="IPR011989">
    <property type="entry name" value="ARM-like"/>
</dbReference>
<name>A0A2U2JCS5_9FLAO</name>
<comment type="caution">
    <text evidence="2">The sequence shown here is derived from an EMBL/GenBank/DDBJ whole genome shotgun (WGS) entry which is preliminary data.</text>
</comment>
<dbReference type="Pfam" id="PF13490">
    <property type="entry name" value="zf-HC2"/>
    <property type="match status" value="1"/>
</dbReference>
<evidence type="ECO:0000259" key="1">
    <source>
        <dbReference type="Pfam" id="PF13490"/>
    </source>
</evidence>
<keyword evidence="3" id="KW-1185">Reference proteome</keyword>
<dbReference type="InterPro" id="IPR027383">
    <property type="entry name" value="Znf_put"/>
</dbReference>
<organism evidence="2 3">
    <name type="scientific">Polaribacter aquimarinus</name>
    <dbReference type="NCBI Taxonomy" id="2100726"/>
    <lineage>
        <taxon>Bacteria</taxon>
        <taxon>Pseudomonadati</taxon>
        <taxon>Bacteroidota</taxon>
        <taxon>Flavobacteriia</taxon>
        <taxon>Flavobacteriales</taxon>
        <taxon>Flavobacteriaceae</taxon>
    </lineage>
</organism>
<dbReference type="EMBL" id="QFFG01000002">
    <property type="protein sequence ID" value="PWG06139.1"/>
    <property type="molecule type" value="Genomic_DNA"/>
</dbReference>
<evidence type="ECO:0000313" key="3">
    <source>
        <dbReference type="Proteomes" id="UP000245670"/>
    </source>
</evidence>
<proteinExistence type="predicted"/>
<dbReference type="Pfam" id="PF13646">
    <property type="entry name" value="HEAT_2"/>
    <property type="match status" value="1"/>
</dbReference>
<dbReference type="OrthoDB" id="662215at2"/>
<reference evidence="2 3" key="1">
    <citation type="submission" date="2018-05" db="EMBL/GenBank/DDBJ databases">
        <title>Polaribacter aquimarinus sp. nov., isolated from sediment in a sediment of sea.</title>
        <authorList>
            <person name="Lu D."/>
        </authorList>
    </citation>
    <scope>NUCLEOTIDE SEQUENCE [LARGE SCALE GENOMIC DNA]</scope>
    <source>
        <strain evidence="2 3">ZY113</strain>
    </source>
</reference>
<dbReference type="AlphaFoldDB" id="A0A2U2JCS5"/>
<dbReference type="SUPFAM" id="SSF48371">
    <property type="entry name" value="ARM repeat"/>
    <property type="match status" value="1"/>
</dbReference>
<sequence>MMKCNEIQENLSQFIEDDLSEVVNSDVKKHLSTCNACQKEFEEIISFLSAFDTKEMEIPSSNLKASFEEMLAQEIENSKPKVVQLQPKQDWKSFLKIAASIAIVISAFLFGKHQSDITKIANIKEENKQEVLAMLENNSASKRILAVTNAEEFTQEDTKIIEALINRLFFDKNTNVRLAAAEVLSKFSSREMVREALIKSLATEKNSSVQIELIHILAKIQEKRAIKPMEKMLSNEETPEFVKQEIQINLPTLL</sequence>
<dbReference type="Proteomes" id="UP000245670">
    <property type="component" value="Unassembled WGS sequence"/>
</dbReference>
<dbReference type="InterPro" id="IPR016024">
    <property type="entry name" value="ARM-type_fold"/>
</dbReference>